<dbReference type="InterPro" id="IPR033403">
    <property type="entry name" value="DUF5110"/>
</dbReference>
<dbReference type="Gene3D" id="3.20.20.80">
    <property type="entry name" value="Glycosidases"/>
    <property type="match status" value="2"/>
</dbReference>
<sequence>MTNKLINFTKDGQKIILNYQDQPLELTILTPEIIRVFQDRGNASNSYAIEGDKKIKTDFDIEDKGDHTEITTEKLIVKAYDDEKIDVYDEKGDQGDPLIMDYRGTRTPIDRQMDKEHLKLAESEGHDVKKLLGMHDENYYEIIKTLASDEQFYGLGDKTGFLNKRHYAYDNWNTDNPDPQVESFTRLYKSIPILLGIKNGHPYGIFFDNTYRNHIDLGKESNNYYYYSAVDGNVDYYIIGGDSLKEVITNYTYLTGRVPMPQKWTLGYQQSRWGYSVSQKQVEKIAENLRKYDLPCDVLHLDIDYMDGYRVFTWRKDTYEAPEDFIKKMRKLGFRIITIIDPGVKKDDDYKIYQEGLEKGYFVKAPDGTVYVNEVWPGDAVFPDFGRKQVREWWAKNCKYLVDLGVSGIWDDMNEPASFRGEVPEDVVFHNEDEKTTHKKMHNVYGHNMAKATYEGLKKYSDKRPFVITRAAYAGTQKFSTVWTGDNQSLWTHVQMMIPQLCNLGMSGFSFAGTDIGGFGADTTPELLTRWIEGSLFSPLYRNHAALGTRSQEPWVFGEPTLSIYRKYLKLRYRFVPYLYDEFYRESKTGLPIMRPLVLNYENDPHVYNMNDEYMVGEDILTAPVVQEGQTERAVYLPEGEWIDFWNGVEYSGKNTILADAPIDKLPLFIRKNAILPWGKEVSHISDEPDKTMTFRVFGDKVKYTHYQDNGLDFNYQNGEYNLYDVEVADGHVKIKLAHHGYAHEYQQIIVKLADREVVFDYCDGEYVEK</sequence>
<dbReference type="PANTHER" id="PTHR22762">
    <property type="entry name" value="ALPHA-GLUCOSIDASE"/>
    <property type="match status" value="1"/>
</dbReference>
<dbReference type="Gene3D" id="2.60.40.1180">
    <property type="entry name" value="Golgi alpha-mannosidase II"/>
    <property type="match status" value="2"/>
</dbReference>
<dbReference type="GO" id="GO:0030246">
    <property type="term" value="F:carbohydrate binding"/>
    <property type="evidence" value="ECO:0007669"/>
    <property type="project" value="InterPro"/>
</dbReference>
<dbReference type="SUPFAM" id="SSF74650">
    <property type="entry name" value="Galactose mutarotase-like"/>
    <property type="match status" value="1"/>
</dbReference>
<protein>
    <submittedName>
        <fullName evidence="9">Alpha-glucosidase</fullName>
    </submittedName>
    <submittedName>
        <fullName evidence="10">Oligosaccharide 4-alpha-D-glucosyltransferase</fullName>
    </submittedName>
</protein>
<evidence type="ECO:0000259" key="7">
    <source>
        <dbReference type="Pfam" id="PF17137"/>
    </source>
</evidence>
<name>A0A9Q5G3G3_LACHE</name>
<dbReference type="GO" id="GO:0004553">
    <property type="term" value="F:hydrolase activity, hydrolyzing O-glycosyl compounds"/>
    <property type="evidence" value="ECO:0007669"/>
    <property type="project" value="InterPro"/>
</dbReference>
<dbReference type="Pfam" id="PF13802">
    <property type="entry name" value="Gal_mutarotas_2"/>
    <property type="match status" value="1"/>
</dbReference>
<evidence type="ECO:0000256" key="4">
    <source>
        <dbReference type="RuleBase" id="RU361185"/>
    </source>
</evidence>
<feature type="domain" description="Glycoside hydrolase family 31 N-terminal" evidence="6">
    <location>
        <begin position="23"/>
        <end position="216"/>
    </location>
</feature>
<dbReference type="PANTHER" id="PTHR22762:SF166">
    <property type="entry name" value="ALPHA-GLUCOSIDASE"/>
    <property type="match status" value="1"/>
</dbReference>
<dbReference type="InterPro" id="IPR048395">
    <property type="entry name" value="Glyco_hydro_31_C"/>
</dbReference>
<evidence type="ECO:0000256" key="1">
    <source>
        <dbReference type="ARBA" id="ARBA00007806"/>
    </source>
</evidence>
<dbReference type="Gene3D" id="2.60.40.1760">
    <property type="entry name" value="glycosyl hydrolase (family 31)"/>
    <property type="match status" value="1"/>
</dbReference>
<dbReference type="Pfam" id="PF21365">
    <property type="entry name" value="Glyco_hydro_31_3rd"/>
    <property type="match status" value="1"/>
</dbReference>
<dbReference type="RefSeq" id="WP_014564261.1">
    <property type="nucleotide sequence ID" value="NZ_CP012381.1"/>
</dbReference>
<evidence type="ECO:0000313" key="10">
    <source>
        <dbReference type="EMBL" id="NRN91503.1"/>
    </source>
</evidence>
<dbReference type="AlphaFoldDB" id="A0A9Q5G3G3"/>
<evidence type="ECO:0000256" key="3">
    <source>
        <dbReference type="ARBA" id="ARBA00023295"/>
    </source>
</evidence>
<dbReference type="InterPro" id="IPR030458">
    <property type="entry name" value="Glyco_hydro_31_AS"/>
</dbReference>
<dbReference type="InterPro" id="IPR013780">
    <property type="entry name" value="Glyco_hydro_b"/>
</dbReference>
<proteinExistence type="inferred from homology"/>
<evidence type="ECO:0000313" key="11">
    <source>
        <dbReference type="Proteomes" id="UP000063930"/>
    </source>
</evidence>
<dbReference type="Proteomes" id="UP000601587">
    <property type="component" value="Unassembled WGS sequence"/>
</dbReference>
<reference evidence="9 11" key="1">
    <citation type="submission" date="2015-08" db="EMBL/GenBank/DDBJ databases">
        <title>Complete genome sequence of Lactobacillus helveticus CAUH18, a probiotic strain originated from koumiss.</title>
        <authorList>
            <person name="Yang Y."/>
            <person name="Hao Y."/>
        </authorList>
    </citation>
    <scope>NUCLEOTIDE SEQUENCE [LARGE SCALE GENOMIC DNA]</scope>
    <source>
        <strain evidence="9 11">CAUH18</strain>
    </source>
</reference>
<gene>
    <name evidence="9" type="ORF">ALV80_09770</name>
    <name evidence="10" type="ORF">IMAU50013_01040</name>
</gene>
<feature type="domain" description="DUF5110" evidence="7">
    <location>
        <begin position="693"/>
        <end position="753"/>
    </location>
</feature>
<dbReference type="InterPro" id="IPR017853">
    <property type="entry name" value="GH"/>
</dbReference>
<keyword evidence="3 4" id="KW-0326">Glycosidase</keyword>
<feature type="domain" description="Glycoside hydrolase family 31 TIM barrel" evidence="5">
    <location>
        <begin position="259"/>
        <end position="581"/>
    </location>
</feature>
<feature type="domain" description="Glycosyl hydrolase family 31 C-terminal" evidence="8">
    <location>
        <begin position="590"/>
        <end position="676"/>
    </location>
</feature>
<dbReference type="CDD" id="cd14752">
    <property type="entry name" value="GH31_N"/>
    <property type="match status" value="1"/>
</dbReference>
<dbReference type="InterPro" id="IPR000322">
    <property type="entry name" value="Glyco_hydro_31_TIM"/>
</dbReference>
<dbReference type="Proteomes" id="UP000063930">
    <property type="component" value="Chromosome"/>
</dbReference>
<reference evidence="10" key="2">
    <citation type="submission" date="2019-09" db="EMBL/GenBank/DDBJ databases">
        <title>Comparative genomic analysis of Lactobacillus helveticus.</title>
        <authorList>
            <person name="Zhang H."/>
            <person name="Chen Y."/>
            <person name="Zhong Z."/>
        </authorList>
    </citation>
    <scope>NUCLEOTIDE SEQUENCE</scope>
    <source>
        <strain evidence="10">IMAU50013</strain>
    </source>
</reference>
<evidence type="ECO:0000313" key="12">
    <source>
        <dbReference type="Proteomes" id="UP000601587"/>
    </source>
</evidence>
<dbReference type="PROSITE" id="PS00129">
    <property type="entry name" value="GLYCOSYL_HYDROL_F31_1"/>
    <property type="match status" value="1"/>
</dbReference>
<evidence type="ECO:0000313" key="9">
    <source>
        <dbReference type="EMBL" id="ALI53268.1"/>
    </source>
</evidence>
<evidence type="ECO:0000259" key="5">
    <source>
        <dbReference type="Pfam" id="PF01055"/>
    </source>
</evidence>
<dbReference type="EMBL" id="WCGB01000017">
    <property type="protein sequence ID" value="NRN91503.1"/>
    <property type="molecule type" value="Genomic_DNA"/>
</dbReference>
<dbReference type="GO" id="GO:0005975">
    <property type="term" value="P:carbohydrate metabolic process"/>
    <property type="evidence" value="ECO:0007669"/>
    <property type="project" value="InterPro"/>
</dbReference>
<comment type="similarity">
    <text evidence="1 4">Belongs to the glycosyl hydrolase 31 family.</text>
</comment>
<evidence type="ECO:0000256" key="2">
    <source>
        <dbReference type="ARBA" id="ARBA00022801"/>
    </source>
</evidence>
<dbReference type="Pfam" id="PF01055">
    <property type="entry name" value="Glyco_hydro_31_2nd"/>
    <property type="match status" value="1"/>
</dbReference>
<dbReference type="InterPro" id="IPR025887">
    <property type="entry name" value="Glyco_hydro_31_N_dom"/>
</dbReference>
<dbReference type="InterPro" id="IPR011013">
    <property type="entry name" value="Gal_mutarotase_sf_dom"/>
</dbReference>
<dbReference type="EMBL" id="CP012381">
    <property type="protein sequence ID" value="ALI53268.1"/>
    <property type="molecule type" value="Genomic_DNA"/>
</dbReference>
<accession>A0A9Q5G3G3</accession>
<dbReference type="Pfam" id="PF17137">
    <property type="entry name" value="DUF5110"/>
    <property type="match status" value="1"/>
</dbReference>
<dbReference type="CDD" id="cd06604">
    <property type="entry name" value="GH31_glucosidase_II_MalA"/>
    <property type="match status" value="1"/>
</dbReference>
<keyword evidence="2 4" id="KW-0378">Hydrolase</keyword>
<dbReference type="SUPFAM" id="SSF51445">
    <property type="entry name" value="(Trans)glycosidases"/>
    <property type="match status" value="1"/>
</dbReference>
<organism evidence="10 12">
    <name type="scientific">Lactobacillus helveticus</name>
    <name type="common">Lactobacillus suntoryeus</name>
    <dbReference type="NCBI Taxonomy" id="1587"/>
    <lineage>
        <taxon>Bacteria</taxon>
        <taxon>Bacillati</taxon>
        <taxon>Bacillota</taxon>
        <taxon>Bacilli</taxon>
        <taxon>Lactobacillales</taxon>
        <taxon>Lactobacillaceae</taxon>
        <taxon>Lactobacillus</taxon>
    </lineage>
</organism>
<evidence type="ECO:0000259" key="6">
    <source>
        <dbReference type="Pfam" id="PF13802"/>
    </source>
</evidence>
<evidence type="ECO:0000259" key="8">
    <source>
        <dbReference type="Pfam" id="PF21365"/>
    </source>
</evidence>
<dbReference type="SUPFAM" id="SSF51011">
    <property type="entry name" value="Glycosyl hydrolase domain"/>
    <property type="match status" value="1"/>
</dbReference>